<gene>
    <name evidence="1" type="ORF">FMOSSE_LOCUS3857</name>
</gene>
<evidence type="ECO:0000313" key="1">
    <source>
        <dbReference type="EMBL" id="CAG8497481.1"/>
    </source>
</evidence>
<accession>A0A9N9EX20</accession>
<keyword evidence="2" id="KW-1185">Reference proteome</keyword>
<dbReference type="Proteomes" id="UP000789375">
    <property type="component" value="Unassembled WGS sequence"/>
</dbReference>
<dbReference type="AlphaFoldDB" id="A0A9N9EX20"/>
<name>A0A9N9EX20_FUNMO</name>
<dbReference type="EMBL" id="CAJVPP010000609">
    <property type="protein sequence ID" value="CAG8497481.1"/>
    <property type="molecule type" value="Genomic_DNA"/>
</dbReference>
<protein>
    <submittedName>
        <fullName evidence="1">7615_t:CDS:1</fullName>
    </submittedName>
</protein>
<proteinExistence type="predicted"/>
<organism evidence="1 2">
    <name type="scientific">Funneliformis mosseae</name>
    <name type="common">Endomycorrhizal fungus</name>
    <name type="synonym">Glomus mosseae</name>
    <dbReference type="NCBI Taxonomy" id="27381"/>
    <lineage>
        <taxon>Eukaryota</taxon>
        <taxon>Fungi</taxon>
        <taxon>Fungi incertae sedis</taxon>
        <taxon>Mucoromycota</taxon>
        <taxon>Glomeromycotina</taxon>
        <taxon>Glomeromycetes</taxon>
        <taxon>Glomerales</taxon>
        <taxon>Glomeraceae</taxon>
        <taxon>Funneliformis</taxon>
    </lineage>
</organism>
<evidence type="ECO:0000313" key="2">
    <source>
        <dbReference type="Proteomes" id="UP000789375"/>
    </source>
</evidence>
<comment type="caution">
    <text evidence="1">The sequence shown here is derived from an EMBL/GenBank/DDBJ whole genome shotgun (WGS) entry which is preliminary data.</text>
</comment>
<reference evidence="1" key="1">
    <citation type="submission" date="2021-06" db="EMBL/GenBank/DDBJ databases">
        <authorList>
            <person name="Kallberg Y."/>
            <person name="Tangrot J."/>
            <person name="Rosling A."/>
        </authorList>
    </citation>
    <scope>NUCLEOTIDE SEQUENCE</scope>
    <source>
        <strain evidence="1">87-6 pot B 2015</strain>
    </source>
</reference>
<sequence>MKTYLTNKYLQYSEEISRYWCKKEHFISDYLLPKSIINQFDKKILKA</sequence>